<reference evidence="2 3" key="1">
    <citation type="journal article" date="2020" name="Nat. Food">
        <title>A phased Vanilla planifolia genome enables genetic improvement of flavour and production.</title>
        <authorList>
            <person name="Hasing T."/>
            <person name="Tang H."/>
            <person name="Brym M."/>
            <person name="Khazi F."/>
            <person name="Huang T."/>
            <person name="Chambers A.H."/>
        </authorList>
    </citation>
    <scope>NUCLEOTIDE SEQUENCE [LARGE SCALE GENOMIC DNA]</scope>
    <source>
        <tissue evidence="2">Leaf</tissue>
    </source>
</reference>
<protein>
    <submittedName>
        <fullName evidence="2">Uncharacterized protein</fullName>
    </submittedName>
</protein>
<evidence type="ECO:0000313" key="3">
    <source>
        <dbReference type="Proteomes" id="UP000639772"/>
    </source>
</evidence>
<organism evidence="2 3">
    <name type="scientific">Vanilla planifolia</name>
    <name type="common">Vanilla</name>
    <dbReference type="NCBI Taxonomy" id="51239"/>
    <lineage>
        <taxon>Eukaryota</taxon>
        <taxon>Viridiplantae</taxon>
        <taxon>Streptophyta</taxon>
        <taxon>Embryophyta</taxon>
        <taxon>Tracheophyta</taxon>
        <taxon>Spermatophyta</taxon>
        <taxon>Magnoliopsida</taxon>
        <taxon>Liliopsida</taxon>
        <taxon>Asparagales</taxon>
        <taxon>Orchidaceae</taxon>
        <taxon>Vanilloideae</taxon>
        <taxon>Vanilleae</taxon>
        <taxon>Vanilla</taxon>
    </lineage>
</organism>
<feature type="region of interest" description="Disordered" evidence="1">
    <location>
        <begin position="74"/>
        <end position="102"/>
    </location>
</feature>
<dbReference type="AlphaFoldDB" id="A0A835RQY5"/>
<accession>A0A835RQY5</accession>
<comment type="caution">
    <text evidence="2">The sequence shown here is derived from an EMBL/GenBank/DDBJ whole genome shotgun (WGS) entry which is preliminary data.</text>
</comment>
<dbReference type="EMBL" id="JADCNM010000003">
    <property type="protein sequence ID" value="KAG0490452.1"/>
    <property type="molecule type" value="Genomic_DNA"/>
</dbReference>
<dbReference type="Proteomes" id="UP000639772">
    <property type="component" value="Chromosome 3"/>
</dbReference>
<proteinExistence type="predicted"/>
<evidence type="ECO:0000313" key="2">
    <source>
        <dbReference type="EMBL" id="KAG0490452.1"/>
    </source>
</evidence>
<evidence type="ECO:0000256" key="1">
    <source>
        <dbReference type="SAM" id="MobiDB-lite"/>
    </source>
</evidence>
<sequence length="117" mass="12395">MEYAKGGEFLPPLPGSVDTLSQPAAFPPARPAVAFCHSHGVFHRDQSRRTSSDDRNNLKISDLAFSAIAADPPSVATASRTRSVARRPTRSDDTAKKGYNGAKIDVSGPGGIILFTV</sequence>
<gene>
    <name evidence="2" type="ORF">HPP92_007315</name>
</gene>
<name>A0A835RQY5_VANPL</name>